<keyword evidence="6 11" id="KW-1133">Transmembrane helix</keyword>
<evidence type="ECO:0000256" key="8">
    <source>
        <dbReference type="ARBA" id="ARBA00034651"/>
    </source>
</evidence>
<evidence type="ECO:0000256" key="11">
    <source>
        <dbReference type="SAM" id="Phobius"/>
    </source>
</evidence>
<keyword evidence="7 11" id="KW-0472">Membrane</keyword>
<evidence type="ECO:0000313" key="13">
    <source>
        <dbReference type="Proteomes" id="UP000467700"/>
    </source>
</evidence>
<feature type="transmembrane region" description="Helical" evidence="11">
    <location>
        <begin position="262"/>
        <end position="286"/>
    </location>
</feature>
<feature type="compositionally biased region" description="Low complexity" evidence="10">
    <location>
        <begin position="80"/>
        <end position="89"/>
    </location>
</feature>
<organism evidence="12 13">
    <name type="scientific">Cyclocybe aegerita</name>
    <name type="common">Black poplar mushroom</name>
    <name type="synonym">Agrocybe aegerita</name>
    <dbReference type="NCBI Taxonomy" id="1973307"/>
    <lineage>
        <taxon>Eukaryota</taxon>
        <taxon>Fungi</taxon>
        <taxon>Dikarya</taxon>
        <taxon>Basidiomycota</taxon>
        <taxon>Agaricomycotina</taxon>
        <taxon>Agaricomycetes</taxon>
        <taxon>Agaricomycetidae</taxon>
        <taxon>Agaricales</taxon>
        <taxon>Agaricineae</taxon>
        <taxon>Bolbitiaceae</taxon>
        <taxon>Cyclocybe</taxon>
    </lineage>
</organism>
<evidence type="ECO:0000256" key="2">
    <source>
        <dbReference type="ARBA" id="ARBA00006175"/>
    </source>
</evidence>
<dbReference type="CDD" id="cd00333">
    <property type="entry name" value="MIP"/>
    <property type="match status" value="1"/>
</dbReference>
<feature type="transmembrane region" description="Helical" evidence="11">
    <location>
        <begin position="215"/>
        <end position="235"/>
    </location>
</feature>
<evidence type="ECO:0008006" key="14">
    <source>
        <dbReference type="Google" id="ProtNLM"/>
    </source>
</evidence>
<reference evidence="12 13" key="1">
    <citation type="submission" date="2020-01" db="EMBL/GenBank/DDBJ databases">
        <authorList>
            <person name="Gupta K D."/>
        </authorList>
    </citation>
    <scope>NUCLEOTIDE SEQUENCE [LARGE SCALE GENOMIC DNA]</scope>
</reference>
<comment type="similarity">
    <text evidence="2 9">Belongs to the MIP/aquaporin (TC 1.A.8) family.</text>
</comment>
<dbReference type="GO" id="GO:0005886">
    <property type="term" value="C:plasma membrane"/>
    <property type="evidence" value="ECO:0007669"/>
    <property type="project" value="TreeGrafter"/>
</dbReference>
<dbReference type="AlphaFoldDB" id="A0A8S0VTN5"/>
<feature type="transmembrane region" description="Helical" evidence="11">
    <location>
        <begin position="350"/>
        <end position="370"/>
    </location>
</feature>
<evidence type="ECO:0000256" key="9">
    <source>
        <dbReference type="RuleBase" id="RU000477"/>
    </source>
</evidence>
<evidence type="ECO:0000256" key="3">
    <source>
        <dbReference type="ARBA" id="ARBA00022448"/>
    </source>
</evidence>
<evidence type="ECO:0000256" key="4">
    <source>
        <dbReference type="ARBA" id="ARBA00022692"/>
    </source>
</evidence>
<evidence type="ECO:0000256" key="1">
    <source>
        <dbReference type="ARBA" id="ARBA00004141"/>
    </source>
</evidence>
<dbReference type="GO" id="GO:0015250">
    <property type="term" value="F:water channel activity"/>
    <property type="evidence" value="ECO:0007669"/>
    <property type="project" value="TreeGrafter"/>
</dbReference>
<dbReference type="FunFam" id="1.20.1080.10:FF:000027">
    <property type="entry name" value="MIP aquaporin"/>
    <property type="match status" value="1"/>
</dbReference>
<feature type="transmembrane region" description="Helical" evidence="11">
    <location>
        <begin position="174"/>
        <end position="194"/>
    </location>
</feature>
<dbReference type="OrthoDB" id="3222at2759"/>
<protein>
    <recommendedName>
        <fullName evidence="14">Aquaporin</fullName>
    </recommendedName>
</protein>
<dbReference type="Proteomes" id="UP000467700">
    <property type="component" value="Unassembled WGS sequence"/>
</dbReference>
<dbReference type="PRINTS" id="PR00783">
    <property type="entry name" value="MINTRINSICP"/>
</dbReference>
<dbReference type="Gene3D" id="1.20.1080.10">
    <property type="entry name" value="Glycerol uptake facilitator protein"/>
    <property type="match status" value="1"/>
</dbReference>
<dbReference type="InterPro" id="IPR050363">
    <property type="entry name" value="MIP/Aquaporin"/>
</dbReference>
<keyword evidence="3 9" id="KW-0813">Transport</keyword>
<feature type="transmembrane region" description="Helical" evidence="11">
    <location>
        <begin position="298"/>
        <end position="322"/>
    </location>
</feature>
<evidence type="ECO:0000256" key="10">
    <source>
        <dbReference type="SAM" id="MobiDB-lite"/>
    </source>
</evidence>
<comment type="catalytic activity">
    <reaction evidence="8">
        <text>H2O(in) = H2O(out)</text>
        <dbReference type="Rhea" id="RHEA:29667"/>
        <dbReference type="ChEBI" id="CHEBI:15377"/>
    </reaction>
</comment>
<keyword evidence="13" id="KW-1185">Reference proteome</keyword>
<dbReference type="Pfam" id="PF00230">
    <property type="entry name" value="MIP"/>
    <property type="match status" value="1"/>
</dbReference>
<dbReference type="InterPro" id="IPR023271">
    <property type="entry name" value="Aquaporin-like"/>
</dbReference>
<dbReference type="PANTHER" id="PTHR43829:SF9">
    <property type="entry name" value="AQUAPORIN-9"/>
    <property type="match status" value="1"/>
</dbReference>
<dbReference type="InterPro" id="IPR000425">
    <property type="entry name" value="MIP"/>
</dbReference>
<dbReference type="EMBL" id="CACVBS010000070">
    <property type="protein sequence ID" value="CAA7268799.1"/>
    <property type="molecule type" value="Genomic_DNA"/>
</dbReference>
<comment type="subcellular location">
    <subcellularLocation>
        <location evidence="1">Membrane</location>
        <topology evidence="1">Multi-pass membrane protein</topology>
    </subcellularLocation>
</comment>
<dbReference type="NCBIfam" id="TIGR00861">
    <property type="entry name" value="MIP"/>
    <property type="match status" value="1"/>
</dbReference>
<dbReference type="PANTHER" id="PTHR43829">
    <property type="entry name" value="AQUAPORIN OR AQUAGLYCEROPORIN RELATED"/>
    <property type="match status" value="1"/>
</dbReference>
<evidence type="ECO:0000256" key="7">
    <source>
        <dbReference type="ARBA" id="ARBA00023136"/>
    </source>
</evidence>
<name>A0A8S0VTN5_CYCAE</name>
<dbReference type="GO" id="GO:0015254">
    <property type="term" value="F:glycerol channel activity"/>
    <property type="evidence" value="ECO:0007669"/>
    <property type="project" value="TreeGrafter"/>
</dbReference>
<feature type="region of interest" description="Disordered" evidence="10">
    <location>
        <begin position="77"/>
        <end position="98"/>
    </location>
</feature>
<evidence type="ECO:0000256" key="6">
    <source>
        <dbReference type="ARBA" id="ARBA00022989"/>
    </source>
</evidence>
<sequence>MRRLPTSRLDPTSDLFRLSTAVQQNRFRSSPAEEPLVDERCTPHAIKRQRRSRLSPQYPLYPLFFIYPLPTRRIPPLHQSSEMESSGSSFVLSKPGSSPPPISELPALASYFPPPKKQTTWDKIRLAIREPVAEFAGVAVFIFFGTGVDCQVVLSTNPGVASSPKGDFLSVNFGWAIGLAMGAWICGGISGGHLNPAATLAMAVWRGFPWRKVPGYIFAQVLGALVGSAIVYGNYVEAIDIFEQGYRTRATAGLFATYALDYMSSVSCFFVEFLGTFILIFIVLAATDKKNNAPPGSLLPVTLFLALLGLGTALGMQTSYAFNPARDFGPRLMLTFAGYGRRLYTYRSQYWLWCPIIAPILGAQAAAGFYDLFLKECDSDSADLAAPAHPLQSPVTGASQV</sequence>
<proteinExistence type="inferred from homology"/>
<keyword evidence="5" id="KW-0677">Repeat</keyword>
<accession>A0A8S0VTN5</accession>
<evidence type="ECO:0000313" key="12">
    <source>
        <dbReference type="EMBL" id="CAA7268799.1"/>
    </source>
</evidence>
<comment type="caution">
    <text evidence="12">The sequence shown here is derived from an EMBL/GenBank/DDBJ whole genome shotgun (WGS) entry which is preliminary data.</text>
</comment>
<evidence type="ECO:0000256" key="5">
    <source>
        <dbReference type="ARBA" id="ARBA00022737"/>
    </source>
</evidence>
<dbReference type="SUPFAM" id="SSF81338">
    <property type="entry name" value="Aquaporin-like"/>
    <property type="match status" value="1"/>
</dbReference>
<keyword evidence="4 9" id="KW-0812">Transmembrane</keyword>
<gene>
    <name evidence="12" type="ORF">AAE3_LOCUS11041</name>
</gene>